<feature type="region of interest" description="Disordered" evidence="1">
    <location>
        <begin position="493"/>
        <end position="614"/>
    </location>
</feature>
<feature type="region of interest" description="Disordered" evidence="1">
    <location>
        <begin position="47"/>
        <end position="139"/>
    </location>
</feature>
<feature type="compositionally biased region" description="Polar residues" evidence="1">
    <location>
        <begin position="51"/>
        <end position="60"/>
    </location>
</feature>
<organism evidence="3 4">
    <name type="scientific">Tilletia controversa</name>
    <name type="common">dwarf bunt fungus</name>
    <dbReference type="NCBI Taxonomy" id="13291"/>
    <lineage>
        <taxon>Eukaryota</taxon>
        <taxon>Fungi</taxon>
        <taxon>Dikarya</taxon>
        <taxon>Basidiomycota</taxon>
        <taxon>Ustilaginomycotina</taxon>
        <taxon>Exobasidiomycetes</taxon>
        <taxon>Tilletiales</taxon>
        <taxon>Tilletiaceae</taxon>
        <taxon>Tilletia</taxon>
    </lineage>
</organism>
<feature type="region of interest" description="Disordered" evidence="1">
    <location>
        <begin position="944"/>
        <end position="963"/>
    </location>
</feature>
<dbReference type="Proteomes" id="UP000077684">
    <property type="component" value="Unassembled WGS sequence"/>
</dbReference>
<evidence type="ECO:0000313" key="4">
    <source>
        <dbReference type="Proteomes" id="UP000077684"/>
    </source>
</evidence>
<feature type="region of interest" description="Disordered" evidence="1">
    <location>
        <begin position="345"/>
        <end position="388"/>
    </location>
</feature>
<evidence type="ECO:0000256" key="1">
    <source>
        <dbReference type="SAM" id="MobiDB-lite"/>
    </source>
</evidence>
<gene>
    <name evidence="3" type="ORF">A4X06_0g416</name>
</gene>
<feature type="compositionally biased region" description="Basic and acidic residues" evidence="1">
    <location>
        <begin position="593"/>
        <end position="611"/>
    </location>
</feature>
<feature type="domain" description="NADAR" evidence="2">
    <location>
        <begin position="691"/>
        <end position="830"/>
    </location>
</feature>
<dbReference type="CDD" id="cd15457">
    <property type="entry name" value="NADAR"/>
    <property type="match status" value="1"/>
</dbReference>
<feature type="compositionally biased region" description="Low complexity" evidence="1">
    <location>
        <begin position="984"/>
        <end position="994"/>
    </location>
</feature>
<dbReference type="InterPro" id="IPR012816">
    <property type="entry name" value="NADAR"/>
</dbReference>
<proteinExistence type="predicted"/>
<dbReference type="Pfam" id="PF08719">
    <property type="entry name" value="NADAR"/>
    <property type="match status" value="1"/>
</dbReference>
<comment type="caution">
    <text evidence="3">The sequence shown here is derived from an EMBL/GenBank/DDBJ whole genome shotgun (WGS) entry which is preliminary data.</text>
</comment>
<feature type="region of interest" description="Disordered" evidence="1">
    <location>
        <begin position="635"/>
        <end position="658"/>
    </location>
</feature>
<feature type="compositionally biased region" description="Basic and acidic residues" evidence="1">
    <location>
        <begin position="902"/>
        <end position="914"/>
    </location>
</feature>
<keyword evidence="4" id="KW-1185">Reference proteome</keyword>
<feature type="compositionally biased region" description="Basic and acidic residues" evidence="1">
    <location>
        <begin position="20"/>
        <end position="32"/>
    </location>
</feature>
<dbReference type="NCBIfam" id="TIGR02464">
    <property type="entry name" value="ribofla_fusion"/>
    <property type="match status" value="1"/>
</dbReference>
<dbReference type="Gene3D" id="1.10.357.40">
    <property type="entry name" value="YbiA-like"/>
    <property type="match status" value="1"/>
</dbReference>
<reference evidence="3" key="1">
    <citation type="submission" date="2016-04" db="EMBL/GenBank/DDBJ databases">
        <authorList>
            <person name="Nguyen H.D."/>
            <person name="Samba Siva P."/>
            <person name="Cullis J."/>
            <person name="Levesque C.A."/>
            <person name="Hambleton S."/>
        </authorList>
    </citation>
    <scope>NUCLEOTIDE SEQUENCE</scope>
    <source>
        <strain evidence="3">DAOMC 236426</strain>
    </source>
</reference>
<evidence type="ECO:0000313" key="3">
    <source>
        <dbReference type="EMBL" id="KAE8255462.1"/>
    </source>
</evidence>
<reference evidence="3" key="2">
    <citation type="journal article" date="2019" name="IMA Fungus">
        <title>Genome sequencing and comparison of five Tilletia species to identify candidate genes for the detection of regulated species infecting wheat.</title>
        <authorList>
            <person name="Nguyen H.D.T."/>
            <person name="Sultana T."/>
            <person name="Kesanakurti P."/>
            <person name="Hambleton S."/>
        </authorList>
    </citation>
    <scope>NUCLEOTIDE SEQUENCE</scope>
    <source>
        <strain evidence="3">DAOMC 236426</strain>
    </source>
</reference>
<evidence type="ECO:0000259" key="2">
    <source>
        <dbReference type="Pfam" id="PF08719"/>
    </source>
</evidence>
<feature type="compositionally biased region" description="Polar residues" evidence="1">
    <location>
        <begin position="570"/>
        <end position="583"/>
    </location>
</feature>
<feature type="compositionally biased region" description="Low complexity" evidence="1">
    <location>
        <begin position="371"/>
        <end position="384"/>
    </location>
</feature>
<name>A0A8X7T068_9BASI</name>
<dbReference type="InterPro" id="IPR037238">
    <property type="entry name" value="YbiA-like_sf"/>
</dbReference>
<feature type="region of interest" description="Disordered" evidence="1">
    <location>
        <begin position="154"/>
        <end position="215"/>
    </location>
</feature>
<feature type="region of interest" description="Disordered" evidence="1">
    <location>
        <begin position="840"/>
        <end position="931"/>
    </location>
</feature>
<dbReference type="EMBL" id="LWDE02000020">
    <property type="protein sequence ID" value="KAE8255462.1"/>
    <property type="molecule type" value="Genomic_DNA"/>
</dbReference>
<feature type="compositionally biased region" description="Low complexity" evidence="1">
    <location>
        <begin position="522"/>
        <end position="543"/>
    </location>
</feature>
<accession>A0A8X7T068</accession>
<feature type="compositionally biased region" description="Low complexity" evidence="1">
    <location>
        <begin position="862"/>
        <end position="877"/>
    </location>
</feature>
<feature type="compositionally biased region" description="Polar residues" evidence="1">
    <location>
        <begin position="112"/>
        <end position="128"/>
    </location>
</feature>
<feature type="compositionally biased region" description="Polar residues" evidence="1">
    <location>
        <begin position="1010"/>
        <end position="1028"/>
    </location>
</feature>
<dbReference type="SUPFAM" id="SSF143990">
    <property type="entry name" value="YbiA-like"/>
    <property type="match status" value="1"/>
</dbReference>
<feature type="compositionally biased region" description="Basic and acidic residues" evidence="1">
    <location>
        <begin position="840"/>
        <end position="849"/>
    </location>
</feature>
<feature type="compositionally biased region" description="Polar residues" evidence="1">
    <location>
        <begin position="647"/>
        <end position="658"/>
    </location>
</feature>
<sequence length="1028" mass="109152">MSHGGVKSPPLTSQPVASHAPEDVEARTRKLDQDIRDVKHRLEKLVAITHQPASAPNATSAPVAENERPVPTPAPVALSTSAGTIKRSSQIPRARSAVARSGKNGKTEIHSGTETTITGQKRSATSKTKAGPTQPVVDGVLLPPQEVLLIAPTKKGATKADREQPANHDLTQPRAVLPVVAGPPDKARKARALRGDNIQRTGTALAQDGARPPVPELKHAAEPVLGPSSPMPAPKSSLAPIQVVPSEKSHIHSGSVDAEVQHSAALSSQDNRAKAGIHLGSFKPNDLFANPRLEPSSFERTQERINKTETQSLPAPTHSPPHLEIEAYGSSAAAACRAANASRQVEESADRRISASTKTSVLASNLKSHRASAPSDSASTAPPAQRSSLGLCPSSLKVNDFFANGSSRPSLVGEMEARTGKIASPTLPAPLKLNDFFTNGSSRPSLVGEMEARTGKIASPTLPAPIQEASQPQLDDDMISSGDDVACRTTTAARHVDESAGERKPASAKNPTLAPNMKATLASEPVGSASAASPAPRSSLSCADVAQGDEPSTDVGSQMVNIGKERASSRPPSLSCAQVSKQQGPFKPPSTFKDSHSHRSANETEKRKDDIPCPYSVQEPFPIQPELGTVISRQEQLASETAPGPHTPQSSRSTLVQTRGPQAAIDIDIMNPRIVKSSDSGDASGPGTVRFYHRGEPGYYMTNFFHSPMFLDGQMYATSEAYFHSRKFPDDRWLFQRIASAGSPRDVLDLATANKYIVRDDWFQVNVKEMFDAVMLKFICNSTLATQLLNTGDAYLIEAAPKDRFWGEGDDRTGRNELGHVLMKVRAALRNIHDLRKQAVDEADGRTRETSPLPAPAPPIARAPASASTPVPSSAAPAPAPAPAPALGARPRNTSKGSHLHRSAEGAEERKDDTVFPYQPHSDPKALHSHPEQATIISRLERLASEPGPGPSTPPSSKWTPAQTYGSRAEINIDIIDVVLASPSTATPTTSEPSTPEPRSRSSSPRSSTILSTPNMLLTTVGSTKRGF</sequence>
<feature type="region of interest" description="Disordered" evidence="1">
    <location>
        <begin position="1"/>
        <end position="32"/>
    </location>
</feature>
<feature type="region of interest" description="Disordered" evidence="1">
    <location>
        <begin position="984"/>
        <end position="1028"/>
    </location>
</feature>
<feature type="compositionally biased region" description="Polar residues" evidence="1">
    <location>
        <begin position="78"/>
        <end position="91"/>
    </location>
</feature>
<dbReference type="AlphaFoldDB" id="A0A8X7T068"/>
<feature type="compositionally biased region" description="Basic and acidic residues" evidence="1">
    <location>
        <begin position="494"/>
        <end position="505"/>
    </location>
</feature>
<protein>
    <recommendedName>
        <fullName evidence="2">NADAR domain-containing protein</fullName>
    </recommendedName>
</protein>
<feature type="compositionally biased region" description="Basic and acidic residues" evidence="1">
    <location>
        <begin position="922"/>
        <end position="931"/>
    </location>
</feature>
<feature type="compositionally biased region" description="Polar residues" evidence="1">
    <location>
        <begin position="354"/>
        <end position="366"/>
    </location>
</feature>